<proteinExistence type="predicted"/>
<feature type="transmembrane region" description="Helical" evidence="1">
    <location>
        <begin position="12"/>
        <end position="32"/>
    </location>
</feature>
<dbReference type="HOGENOM" id="CLU_503244_0_0_0"/>
<sequence length="541" mass="59837">MLSDTRCQNKNGFILPMILIVLVFCSVMIYTVSLQVSRSIDKIRTFKTMSMAQNVAANVTELALGYLVANYVDSNFEDDWQDLANFKEFVTSRSGLEGTYWGNALEKIAARNCWNLSEERDFISLLENLPWVSDYDFGAVIYKYETGDNISDYIIIGWAKKPNVRGYALGVATEEREKIFPVLSFGTIEREFSELKSAKKGRGFGSQVFTGDLLYGPVTVLGKIEVAEENDPANIFLQGVAAHQVEFSEGYDFNYTQISTPAETYLSDLREEYLEEFSSYESTVLNLDNPVVPELADTLVLEVYPPSPEDQVLVEFDGGKVILGANGIPLVTIPEQDFLLRILIHGDAVFDYNINTPSTDAQKAQRIDGNFEILVEGDVTLHSNLIYDSLYTDFNNGNGGSPVVNHAINSVKDFVVEVSSKENDESLTVISIGGDIIITYGQGVSGVGNASHGVRVLNGRFFALPDEDGKGGTFRFPDVGTVLSGNKASQLFIVGSFVGERFGAPEDNIDEYLNMLVAVSDRTDSDTLSEKKLRLIGMRVW</sequence>
<dbReference type="EMBL" id="CP001634">
    <property type="protein sequence ID" value="ACR79441.1"/>
    <property type="molecule type" value="Genomic_DNA"/>
</dbReference>
<evidence type="ECO:0000313" key="3">
    <source>
        <dbReference type="Proteomes" id="UP000002382"/>
    </source>
</evidence>
<dbReference type="RefSeq" id="WP_015868107.1">
    <property type="nucleotide sequence ID" value="NC_012785.1"/>
</dbReference>
<keyword evidence="3" id="KW-1185">Reference proteome</keyword>
<keyword evidence="1" id="KW-1133">Transmembrane helix</keyword>
<reference evidence="2 3" key="2">
    <citation type="journal article" date="2011" name="J. Bacteriol.">
        <title>Genome Sequence of Kosmotoga olearia Strain TBF 19.5.1, a Thermophilic Bacterium with a Wide Growth Temperature Range, Isolated from the Troll B Oil Platform in the North Sea.</title>
        <authorList>
            <person name="Swithers K.S."/>
            <person name="Dipippo J.L."/>
            <person name="Bruce D.C."/>
            <person name="Detter C."/>
            <person name="Tapia R."/>
            <person name="Han S."/>
            <person name="Goodwin L.A."/>
            <person name="Han J."/>
            <person name="Woyke T."/>
            <person name="Pitluck S."/>
            <person name="Pennacchio L."/>
            <person name="Nolan M."/>
            <person name="Mikhailova N."/>
            <person name="Land M.L."/>
            <person name="Nesbo C.L."/>
            <person name="Gogarten J.P."/>
            <person name="Noll K.M."/>
        </authorList>
    </citation>
    <scope>NUCLEOTIDE SEQUENCE [LARGE SCALE GENOMIC DNA]</scope>
    <source>
        <strain evidence="3">ATCC BAA-1733 / DSM 21960 / TBF 19.5.1</strain>
    </source>
</reference>
<protein>
    <submittedName>
        <fullName evidence="2">Uncharacterized protein</fullName>
    </submittedName>
</protein>
<dbReference type="AlphaFoldDB" id="C5CFM3"/>
<organism evidence="2 3">
    <name type="scientific">Kosmotoga olearia (strain ATCC BAA-1733 / DSM 21960 / TBF 19.5.1)</name>
    <dbReference type="NCBI Taxonomy" id="521045"/>
    <lineage>
        <taxon>Bacteria</taxon>
        <taxon>Thermotogati</taxon>
        <taxon>Thermotogota</taxon>
        <taxon>Thermotogae</taxon>
        <taxon>Kosmotogales</taxon>
        <taxon>Kosmotogaceae</taxon>
        <taxon>Kosmotoga</taxon>
    </lineage>
</organism>
<keyword evidence="1" id="KW-0472">Membrane</keyword>
<dbReference type="eggNOG" id="ENOG5033XT3">
    <property type="taxonomic scope" value="Bacteria"/>
</dbReference>
<name>C5CFM3_KOSOT</name>
<gene>
    <name evidence="2" type="ordered locus">Kole_0726</name>
</gene>
<accession>C5CFM3</accession>
<dbReference type="OrthoDB" id="49704at2"/>
<keyword evidence="1" id="KW-0812">Transmembrane</keyword>
<evidence type="ECO:0000313" key="2">
    <source>
        <dbReference type="EMBL" id="ACR79441.1"/>
    </source>
</evidence>
<reference evidence="2 3" key="1">
    <citation type="submission" date="2009-06" db="EMBL/GenBank/DDBJ databases">
        <title>Complete sequence of Thermotogales bacterium TBF 19.5.1.</title>
        <authorList>
            <consortium name="US DOE Joint Genome Institute"/>
            <person name="Lucas S."/>
            <person name="Copeland A."/>
            <person name="Lapidus A."/>
            <person name="Glavina del Rio T."/>
            <person name="Tice H."/>
            <person name="Bruce D."/>
            <person name="Goodwin L."/>
            <person name="Pitluck S."/>
            <person name="Chertkov O."/>
            <person name="Brettin T."/>
            <person name="Detter J.C."/>
            <person name="Han C."/>
            <person name="Schmutz J."/>
            <person name="Larimer F."/>
            <person name="Land M."/>
            <person name="Hauser L."/>
            <person name="Kyrpides N."/>
            <person name="Ovchinnikova G."/>
            <person name="Noll K."/>
        </authorList>
    </citation>
    <scope>NUCLEOTIDE SEQUENCE [LARGE SCALE GENOMIC DNA]</scope>
    <source>
        <strain evidence="3">ATCC BAA-1733 / DSM 21960 / TBF 19.5.1</strain>
    </source>
</reference>
<dbReference type="STRING" id="521045.Kole_0726"/>
<dbReference type="KEGG" id="kol:Kole_0726"/>
<evidence type="ECO:0000256" key="1">
    <source>
        <dbReference type="SAM" id="Phobius"/>
    </source>
</evidence>
<dbReference type="Proteomes" id="UP000002382">
    <property type="component" value="Chromosome"/>
</dbReference>